<organism evidence="1 2">
    <name type="scientific">Riccia fluitans</name>
    <dbReference type="NCBI Taxonomy" id="41844"/>
    <lineage>
        <taxon>Eukaryota</taxon>
        <taxon>Viridiplantae</taxon>
        <taxon>Streptophyta</taxon>
        <taxon>Embryophyta</taxon>
        <taxon>Marchantiophyta</taxon>
        <taxon>Marchantiopsida</taxon>
        <taxon>Marchantiidae</taxon>
        <taxon>Marchantiales</taxon>
        <taxon>Ricciaceae</taxon>
        <taxon>Riccia</taxon>
    </lineage>
</organism>
<evidence type="ECO:0000313" key="1">
    <source>
        <dbReference type="EMBL" id="KAL2644060.1"/>
    </source>
</evidence>
<proteinExistence type="predicted"/>
<protein>
    <submittedName>
        <fullName evidence="1">Uncharacterized protein</fullName>
    </submittedName>
</protein>
<evidence type="ECO:0000313" key="2">
    <source>
        <dbReference type="Proteomes" id="UP001605036"/>
    </source>
</evidence>
<accession>A0ABD1Z9A5</accession>
<dbReference type="EMBL" id="JBHFFA010000002">
    <property type="protein sequence ID" value="KAL2644060.1"/>
    <property type="molecule type" value="Genomic_DNA"/>
</dbReference>
<keyword evidence="2" id="KW-1185">Reference proteome</keyword>
<name>A0ABD1Z9A5_9MARC</name>
<dbReference type="Proteomes" id="UP001605036">
    <property type="component" value="Unassembled WGS sequence"/>
</dbReference>
<comment type="caution">
    <text evidence="1">The sequence shown here is derived from an EMBL/GenBank/DDBJ whole genome shotgun (WGS) entry which is preliminary data.</text>
</comment>
<reference evidence="1 2" key="1">
    <citation type="submission" date="2024-09" db="EMBL/GenBank/DDBJ databases">
        <title>Chromosome-scale assembly of Riccia fluitans.</title>
        <authorList>
            <person name="Paukszto L."/>
            <person name="Sawicki J."/>
            <person name="Karawczyk K."/>
            <person name="Piernik-Szablinska J."/>
            <person name="Szczecinska M."/>
            <person name="Mazdziarz M."/>
        </authorList>
    </citation>
    <scope>NUCLEOTIDE SEQUENCE [LARGE SCALE GENOMIC DNA]</scope>
    <source>
        <strain evidence="1">Rf_01</strain>
        <tissue evidence="1">Aerial parts of the thallus</tissue>
    </source>
</reference>
<sequence>MNRAEDGKECVDNTSCLDTLAGGVDAVDRGSHVLRMGDVLGRLPMGLKVRGYAGYRRCSVHLSSQCVERLRMRLLVFFMKSQMDYNTQSSSSGCIDKDSI</sequence>
<dbReference type="AlphaFoldDB" id="A0ABD1Z9A5"/>
<gene>
    <name evidence="1" type="ORF">R1flu_011647</name>
</gene>